<accession>A0A6G1LH74</accession>
<proteinExistence type="predicted"/>
<reference evidence="1" key="1">
    <citation type="journal article" date="2020" name="Stud. Mycol.">
        <title>101 Dothideomycetes genomes: a test case for predicting lifestyles and emergence of pathogens.</title>
        <authorList>
            <person name="Haridas S."/>
            <person name="Albert R."/>
            <person name="Binder M."/>
            <person name="Bloem J."/>
            <person name="Labutti K."/>
            <person name="Salamov A."/>
            <person name="Andreopoulos B."/>
            <person name="Baker S."/>
            <person name="Barry K."/>
            <person name="Bills G."/>
            <person name="Bluhm B."/>
            <person name="Cannon C."/>
            <person name="Castanera R."/>
            <person name="Culley D."/>
            <person name="Daum C."/>
            <person name="Ezra D."/>
            <person name="Gonzalez J."/>
            <person name="Henrissat B."/>
            <person name="Kuo A."/>
            <person name="Liang C."/>
            <person name="Lipzen A."/>
            <person name="Lutzoni F."/>
            <person name="Magnuson J."/>
            <person name="Mondo S."/>
            <person name="Nolan M."/>
            <person name="Ohm R."/>
            <person name="Pangilinan J."/>
            <person name="Park H.-J."/>
            <person name="Ramirez L."/>
            <person name="Alfaro M."/>
            <person name="Sun H."/>
            <person name="Tritt A."/>
            <person name="Yoshinaga Y."/>
            <person name="Zwiers L.-H."/>
            <person name="Turgeon B."/>
            <person name="Goodwin S."/>
            <person name="Spatafora J."/>
            <person name="Crous P."/>
            <person name="Grigoriev I."/>
        </authorList>
    </citation>
    <scope>NUCLEOTIDE SEQUENCE</scope>
    <source>
        <strain evidence="1">CBS 116005</strain>
    </source>
</reference>
<dbReference type="Proteomes" id="UP000799436">
    <property type="component" value="Unassembled WGS sequence"/>
</dbReference>
<evidence type="ECO:0000313" key="1">
    <source>
        <dbReference type="EMBL" id="KAF2772206.1"/>
    </source>
</evidence>
<gene>
    <name evidence="1" type="ORF">EJ03DRAFT_325032</name>
</gene>
<organism evidence="1 2">
    <name type="scientific">Teratosphaeria nubilosa</name>
    <dbReference type="NCBI Taxonomy" id="161662"/>
    <lineage>
        <taxon>Eukaryota</taxon>
        <taxon>Fungi</taxon>
        <taxon>Dikarya</taxon>
        <taxon>Ascomycota</taxon>
        <taxon>Pezizomycotina</taxon>
        <taxon>Dothideomycetes</taxon>
        <taxon>Dothideomycetidae</taxon>
        <taxon>Mycosphaerellales</taxon>
        <taxon>Teratosphaeriaceae</taxon>
        <taxon>Teratosphaeria</taxon>
    </lineage>
</organism>
<feature type="non-terminal residue" evidence="1">
    <location>
        <position position="83"/>
    </location>
</feature>
<evidence type="ECO:0000313" key="2">
    <source>
        <dbReference type="Proteomes" id="UP000799436"/>
    </source>
</evidence>
<protein>
    <submittedName>
        <fullName evidence="1">Uncharacterized protein</fullName>
    </submittedName>
</protein>
<sequence length="83" mass="9141">MACPHLLFYGIPTSQAFAFTRTAGFAATPKAMMRPAVARSKKRILMICGIITARVDELRLRFYPCFQFRGSGITGSLLVDVLA</sequence>
<name>A0A6G1LH74_9PEZI</name>
<dbReference type="AlphaFoldDB" id="A0A6G1LH74"/>
<keyword evidence="2" id="KW-1185">Reference proteome</keyword>
<dbReference type="EMBL" id="ML995816">
    <property type="protein sequence ID" value="KAF2772206.1"/>
    <property type="molecule type" value="Genomic_DNA"/>
</dbReference>